<dbReference type="OrthoDB" id="10252174at2759"/>
<sequence length="147" mass="16085">MPRVCQASLPASNPRHLQVALADGSSRVYFNNGDIKWTVPPETAPGMVDHSSDRGGPLGIGVVHYFYAEVGTWHSTYGGEGGVEVFYFPDGQTEAHHPGWGKEIMYPDGLMRVVTTDGEEVEVTQEMLSWAIQQPKPRVDGLDDDAL</sequence>
<dbReference type="EMBL" id="LSYV01000011">
    <property type="protein sequence ID" value="KXZ51979.1"/>
    <property type="molecule type" value="Genomic_DNA"/>
</dbReference>
<evidence type="ECO:0000256" key="1">
    <source>
        <dbReference type="ARBA" id="ARBA00005627"/>
    </source>
</evidence>
<protein>
    <recommendedName>
        <fullName evidence="4">Centromere protein J C-terminal domain-containing protein</fullName>
    </recommendedName>
</protein>
<evidence type="ECO:0000313" key="3">
    <source>
        <dbReference type="Proteomes" id="UP000075714"/>
    </source>
</evidence>
<evidence type="ECO:0008006" key="4">
    <source>
        <dbReference type="Google" id="ProtNLM"/>
    </source>
</evidence>
<comment type="caution">
    <text evidence="2">The sequence shown here is derived from an EMBL/GenBank/DDBJ whole genome shotgun (WGS) entry which is preliminary data.</text>
</comment>
<dbReference type="PANTHER" id="PTHR10331">
    <property type="entry name" value="T COMPLEX PROTEIN 10"/>
    <property type="match status" value="1"/>
</dbReference>
<comment type="similarity">
    <text evidence="1">Belongs to the TCP10 family.</text>
</comment>
<dbReference type="STRING" id="33097.A0A150GQ78"/>
<dbReference type="AlphaFoldDB" id="A0A150GQ78"/>
<name>A0A150GQ78_GONPE</name>
<gene>
    <name evidence="2" type="ORF">GPECTOR_10g1001</name>
</gene>
<dbReference type="Gene3D" id="2.60.450.20">
    <property type="match status" value="1"/>
</dbReference>
<proteinExistence type="inferred from homology"/>
<dbReference type="Proteomes" id="UP000075714">
    <property type="component" value="Unassembled WGS sequence"/>
</dbReference>
<keyword evidence="3" id="KW-1185">Reference proteome</keyword>
<accession>A0A150GQ78</accession>
<dbReference type="InterPro" id="IPR047002">
    <property type="entry name" value="Tcp10_C_sf"/>
</dbReference>
<dbReference type="InterPro" id="IPR026581">
    <property type="entry name" value="TCP10L/CENPJ"/>
</dbReference>
<organism evidence="2 3">
    <name type="scientific">Gonium pectorale</name>
    <name type="common">Green alga</name>
    <dbReference type="NCBI Taxonomy" id="33097"/>
    <lineage>
        <taxon>Eukaryota</taxon>
        <taxon>Viridiplantae</taxon>
        <taxon>Chlorophyta</taxon>
        <taxon>core chlorophytes</taxon>
        <taxon>Chlorophyceae</taxon>
        <taxon>CS clade</taxon>
        <taxon>Chlamydomonadales</taxon>
        <taxon>Volvocaceae</taxon>
        <taxon>Gonium</taxon>
    </lineage>
</organism>
<dbReference type="PANTHER" id="PTHR10331:SF6">
    <property type="entry name" value="SPINDLE ASSEMBLY ABNORMAL 4"/>
    <property type="match status" value="1"/>
</dbReference>
<evidence type="ECO:0000313" key="2">
    <source>
        <dbReference type="EMBL" id="KXZ51979.1"/>
    </source>
</evidence>
<reference evidence="3" key="1">
    <citation type="journal article" date="2016" name="Nat. Commun.">
        <title>The Gonium pectorale genome demonstrates co-option of cell cycle regulation during the evolution of multicellularity.</title>
        <authorList>
            <person name="Hanschen E.R."/>
            <person name="Marriage T.N."/>
            <person name="Ferris P.J."/>
            <person name="Hamaji T."/>
            <person name="Toyoda A."/>
            <person name="Fujiyama A."/>
            <person name="Neme R."/>
            <person name="Noguchi H."/>
            <person name="Minakuchi Y."/>
            <person name="Suzuki M."/>
            <person name="Kawai-Toyooka H."/>
            <person name="Smith D.R."/>
            <person name="Sparks H."/>
            <person name="Anderson J."/>
            <person name="Bakaric R."/>
            <person name="Luria V."/>
            <person name="Karger A."/>
            <person name="Kirschner M.W."/>
            <person name="Durand P.M."/>
            <person name="Michod R.E."/>
            <person name="Nozaki H."/>
            <person name="Olson B.J."/>
        </authorList>
    </citation>
    <scope>NUCLEOTIDE SEQUENCE [LARGE SCALE GENOMIC DNA]</scope>
    <source>
        <strain evidence="3">NIES-2863</strain>
    </source>
</reference>